<evidence type="ECO:0008006" key="3">
    <source>
        <dbReference type="Google" id="ProtNLM"/>
    </source>
</evidence>
<dbReference type="GO" id="GO:0005742">
    <property type="term" value="C:mitochondrial outer membrane translocase complex"/>
    <property type="evidence" value="ECO:0007669"/>
    <property type="project" value="InterPro"/>
</dbReference>
<accession>A0A4U0VE86</accession>
<dbReference type="OrthoDB" id="5403997at2759"/>
<gene>
    <name evidence="1" type="ORF">B0A54_02247</name>
</gene>
<reference evidence="1 2" key="1">
    <citation type="submission" date="2017-03" db="EMBL/GenBank/DDBJ databases">
        <title>Genomes of endolithic fungi from Antarctica.</title>
        <authorList>
            <person name="Coleine C."/>
            <person name="Masonjones S."/>
            <person name="Stajich J.E."/>
        </authorList>
    </citation>
    <scope>NUCLEOTIDE SEQUENCE [LARGE SCALE GENOMIC DNA]</scope>
    <source>
        <strain evidence="1 2">CCFEE 5311</strain>
    </source>
</reference>
<name>A0A4U0VE86_9PEZI</name>
<evidence type="ECO:0000313" key="1">
    <source>
        <dbReference type="EMBL" id="TKA46415.1"/>
    </source>
</evidence>
<dbReference type="Pfam" id="PF17112">
    <property type="entry name" value="Tom6"/>
    <property type="match status" value="1"/>
</dbReference>
<comment type="caution">
    <text evidence="1">The sequence shown here is derived from an EMBL/GenBank/DDBJ whole genome shotgun (WGS) entry which is preliminary data.</text>
</comment>
<organism evidence="1 2">
    <name type="scientific">Friedmanniomyces endolithicus</name>
    <dbReference type="NCBI Taxonomy" id="329885"/>
    <lineage>
        <taxon>Eukaryota</taxon>
        <taxon>Fungi</taxon>
        <taxon>Dikarya</taxon>
        <taxon>Ascomycota</taxon>
        <taxon>Pezizomycotina</taxon>
        <taxon>Dothideomycetes</taxon>
        <taxon>Dothideomycetidae</taxon>
        <taxon>Mycosphaerellales</taxon>
        <taxon>Teratosphaeriaceae</taxon>
        <taxon>Friedmanniomyces</taxon>
    </lineage>
</organism>
<proteinExistence type="predicted"/>
<evidence type="ECO:0000313" key="2">
    <source>
        <dbReference type="Proteomes" id="UP000310066"/>
    </source>
</evidence>
<dbReference type="AlphaFoldDB" id="A0A4U0VE86"/>
<dbReference type="Proteomes" id="UP000310066">
    <property type="component" value="Unassembled WGS sequence"/>
</dbReference>
<dbReference type="GO" id="GO:0030150">
    <property type="term" value="P:protein import into mitochondrial matrix"/>
    <property type="evidence" value="ECO:0007669"/>
    <property type="project" value="InterPro"/>
</dbReference>
<dbReference type="InterPro" id="IPR020266">
    <property type="entry name" value="Tom6"/>
</dbReference>
<sequence length="63" mass="6706">MPPKRQIGGTTVGRPAQRGGYARQVIGELSSPENRSVVISVAFFAAGVAFLHSSWSEILLPPL</sequence>
<dbReference type="EMBL" id="NAJP01000008">
    <property type="protein sequence ID" value="TKA46415.1"/>
    <property type="molecule type" value="Genomic_DNA"/>
</dbReference>
<protein>
    <recommendedName>
        <fullName evidence="3">TOM core complex subunit Tom6</fullName>
    </recommendedName>
</protein>